<comment type="caution">
    <text evidence="23">The sequence shown here is derived from an EMBL/GenBank/DDBJ whole genome shotgun (WGS) entry which is preliminary data.</text>
</comment>
<dbReference type="PROSITE" id="PS50026">
    <property type="entry name" value="EGF_3"/>
    <property type="match status" value="2"/>
</dbReference>
<dbReference type="EMBL" id="JAHLQT010014894">
    <property type="protein sequence ID" value="KAG7170033.1"/>
    <property type="molecule type" value="Genomic_DNA"/>
</dbReference>
<dbReference type="SMART" id="SM00231">
    <property type="entry name" value="FA58C"/>
    <property type="match status" value="1"/>
</dbReference>
<dbReference type="InterPro" id="IPR008278">
    <property type="entry name" value="4-PPantetheinyl_Trfase_dom"/>
</dbReference>
<feature type="domain" description="EGF-like" evidence="22">
    <location>
        <begin position="819"/>
        <end position="856"/>
    </location>
</feature>
<feature type="domain" description="Laminin G" evidence="21">
    <location>
        <begin position="664"/>
        <end position="834"/>
    </location>
</feature>
<evidence type="ECO:0000256" key="17">
    <source>
        <dbReference type="ARBA" id="ARBA00048794"/>
    </source>
</evidence>
<dbReference type="CDD" id="cd00110">
    <property type="entry name" value="LamG"/>
    <property type="match status" value="4"/>
</dbReference>
<comment type="catalytic activity">
    <reaction evidence="17">
        <text>apo-[ACP] + acetyl-CoA = acetyl-[ACP] + adenosine 3',5'-bisphosphate + H(+)</text>
        <dbReference type="Rhea" id="RHEA:46564"/>
        <dbReference type="Rhea" id="RHEA-COMP:9621"/>
        <dbReference type="Rhea" id="RHEA-COMP:9690"/>
        <dbReference type="ChEBI" id="CHEBI:15378"/>
        <dbReference type="ChEBI" id="CHEBI:29999"/>
        <dbReference type="ChEBI" id="CHEBI:57288"/>
        <dbReference type="ChEBI" id="CHEBI:58343"/>
        <dbReference type="ChEBI" id="CHEBI:78446"/>
    </reaction>
    <physiologicalReaction direction="left-to-right" evidence="17">
        <dbReference type="Rhea" id="RHEA:46565"/>
    </physiologicalReaction>
</comment>
<evidence type="ECO:0000256" key="9">
    <source>
        <dbReference type="ARBA" id="ARBA00022729"/>
    </source>
</evidence>
<dbReference type="PROSITE" id="PS01286">
    <property type="entry name" value="FA58C_2"/>
    <property type="match status" value="1"/>
</dbReference>
<evidence type="ECO:0000256" key="10">
    <source>
        <dbReference type="ARBA" id="ARBA00022949"/>
    </source>
</evidence>
<evidence type="ECO:0000256" key="8">
    <source>
        <dbReference type="ARBA" id="ARBA00022692"/>
    </source>
</evidence>
<evidence type="ECO:0000256" key="3">
    <source>
        <dbReference type="ARBA" id="ARBA00006195"/>
    </source>
</evidence>
<dbReference type="InterPro" id="IPR008979">
    <property type="entry name" value="Galactose-bd-like_sf"/>
</dbReference>
<evidence type="ECO:0000256" key="1">
    <source>
        <dbReference type="ARBA" id="ARBA00004282"/>
    </source>
</evidence>
<comment type="similarity">
    <text evidence="3">Belongs to the P-Pant transferase superfamily. AcpS family.</text>
</comment>
<dbReference type="Pfam" id="PF00754">
    <property type="entry name" value="F5_F8_type_C"/>
    <property type="match status" value="2"/>
</dbReference>
<evidence type="ECO:0000256" key="4">
    <source>
        <dbReference type="ARBA" id="ARBA00010241"/>
    </source>
</evidence>
<evidence type="ECO:0000256" key="14">
    <source>
        <dbReference type="ARBA" id="ARBA00030484"/>
    </source>
</evidence>
<feature type="domain" description="Laminin G" evidence="21">
    <location>
        <begin position="1073"/>
        <end position="1239"/>
    </location>
</feature>
<dbReference type="SUPFAM" id="SSF57196">
    <property type="entry name" value="EGF/Laminin"/>
    <property type="match status" value="1"/>
</dbReference>
<comment type="similarity">
    <text evidence="4">Belongs to the neurexin family.</text>
</comment>
<dbReference type="Proteomes" id="UP000747542">
    <property type="component" value="Unassembled WGS sequence"/>
</dbReference>
<dbReference type="SUPFAM" id="SSF49899">
    <property type="entry name" value="Concanavalin A-like lectins/glucanases"/>
    <property type="match status" value="4"/>
</dbReference>
<feature type="transmembrane region" description="Helical" evidence="19">
    <location>
        <begin position="1435"/>
        <end position="1455"/>
    </location>
</feature>
<evidence type="ECO:0000256" key="18">
    <source>
        <dbReference type="PROSITE-ProRule" id="PRU00076"/>
    </source>
</evidence>
<keyword evidence="24" id="KW-1185">Reference proteome</keyword>
<dbReference type="FunFam" id="2.60.120.260:FF:000016">
    <property type="entry name" value="Contactin-associated protein-like 4 isoform 1"/>
    <property type="match status" value="1"/>
</dbReference>
<comment type="catalytic activity">
    <reaction evidence="16">
        <text>apo-[ACP] + CoA = holo-[ACP] + adenosine 3',5'-bisphosphate + H(+)</text>
        <dbReference type="Rhea" id="RHEA:12068"/>
        <dbReference type="Rhea" id="RHEA-COMP:9685"/>
        <dbReference type="Rhea" id="RHEA-COMP:9690"/>
        <dbReference type="ChEBI" id="CHEBI:15378"/>
        <dbReference type="ChEBI" id="CHEBI:29999"/>
        <dbReference type="ChEBI" id="CHEBI:57287"/>
        <dbReference type="ChEBI" id="CHEBI:58343"/>
        <dbReference type="ChEBI" id="CHEBI:64479"/>
        <dbReference type="EC" id="2.7.8.7"/>
    </reaction>
    <physiologicalReaction direction="left-to-right" evidence="16">
        <dbReference type="Rhea" id="RHEA:12069"/>
    </physiologicalReaction>
</comment>
<dbReference type="Gene3D" id="2.60.120.200">
    <property type="match status" value="4"/>
</dbReference>
<evidence type="ECO:0000259" key="22">
    <source>
        <dbReference type="PROSITE" id="PS50026"/>
    </source>
</evidence>
<dbReference type="CDD" id="cd00057">
    <property type="entry name" value="FA58C"/>
    <property type="match status" value="1"/>
</dbReference>
<dbReference type="InterPro" id="IPR000421">
    <property type="entry name" value="FA58C"/>
</dbReference>
<reference evidence="23" key="1">
    <citation type="journal article" date="2021" name="Sci. Adv.">
        <title>The American lobster genome reveals insights on longevity, neural, and immune adaptations.</title>
        <authorList>
            <person name="Polinski J.M."/>
            <person name="Zimin A.V."/>
            <person name="Clark K.F."/>
            <person name="Kohn A.B."/>
            <person name="Sadowski N."/>
            <person name="Timp W."/>
            <person name="Ptitsyn A."/>
            <person name="Khanna P."/>
            <person name="Romanova D.Y."/>
            <person name="Williams P."/>
            <person name="Greenwood S.J."/>
            <person name="Moroz L.L."/>
            <person name="Walt D.R."/>
            <person name="Bodnar A.G."/>
        </authorList>
    </citation>
    <scope>NUCLEOTIDE SEQUENCE</scope>
    <source>
        <strain evidence="23">GMGI-L3</strain>
    </source>
</reference>
<dbReference type="GO" id="GO:0000287">
    <property type="term" value="F:magnesium ion binding"/>
    <property type="evidence" value="ECO:0007669"/>
    <property type="project" value="InterPro"/>
</dbReference>
<organism evidence="23 24">
    <name type="scientific">Homarus americanus</name>
    <name type="common">American lobster</name>
    <dbReference type="NCBI Taxonomy" id="6706"/>
    <lineage>
        <taxon>Eukaryota</taxon>
        <taxon>Metazoa</taxon>
        <taxon>Ecdysozoa</taxon>
        <taxon>Arthropoda</taxon>
        <taxon>Crustacea</taxon>
        <taxon>Multicrustacea</taxon>
        <taxon>Malacostraca</taxon>
        <taxon>Eumalacostraca</taxon>
        <taxon>Eucarida</taxon>
        <taxon>Decapoda</taxon>
        <taxon>Pleocyemata</taxon>
        <taxon>Astacidea</taxon>
        <taxon>Nephropoidea</taxon>
        <taxon>Nephropidae</taxon>
        <taxon>Homarus</taxon>
    </lineage>
</organism>
<dbReference type="InterPro" id="IPR013320">
    <property type="entry name" value="ConA-like_dom_sf"/>
</dbReference>
<feature type="domain" description="F5/8 type C" evidence="20">
    <location>
        <begin position="361"/>
        <end position="468"/>
    </location>
</feature>
<evidence type="ECO:0000259" key="20">
    <source>
        <dbReference type="PROSITE" id="PS50022"/>
    </source>
</evidence>
<dbReference type="Gene3D" id="3.90.470.20">
    <property type="entry name" value="4'-phosphopantetheinyl transferase domain"/>
    <property type="match status" value="2"/>
</dbReference>
<keyword evidence="7" id="KW-0808">Transferase</keyword>
<dbReference type="Gene3D" id="2.60.120.1000">
    <property type="match status" value="1"/>
</dbReference>
<evidence type="ECO:0000256" key="7">
    <source>
        <dbReference type="ARBA" id="ARBA00022679"/>
    </source>
</evidence>
<dbReference type="CDD" id="cd00053">
    <property type="entry name" value="EGF"/>
    <property type="match status" value="1"/>
</dbReference>
<dbReference type="InterPro" id="IPR055066">
    <property type="entry name" value="AASDHPPT_N"/>
</dbReference>
<dbReference type="PROSITE" id="PS50022">
    <property type="entry name" value="FA58C_3"/>
    <property type="match status" value="2"/>
</dbReference>
<evidence type="ECO:0000256" key="16">
    <source>
        <dbReference type="ARBA" id="ARBA00048641"/>
    </source>
</evidence>
<feature type="domain" description="Laminin G" evidence="21">
    <location>
        <begin position="474"/>
        <end position="656"/>
    </location>
</feature>
<proteinExistence type="inferred from homology"/>
<dbReference type="InterPro" id="IPR001791">
    <property type="entry name" value="Laminin_G"/>
</dbReference>
<dbReference type="PROSITE" id="PS50025">
    <property type="entry name" value="LAM_G_DOMAIN"/>
    <property type="match status" value="3"/>
</dbReference>
<sequence>MESIRWAFNTRLWAPTKGDWMTALSFIQPEEKERIGKFVFKKDAKSSMAGRLMLRKLATDVLGLSWSSTSFERTDKGRPYLVNSLPENLKGVDFNVSHQGDWAVLAADMESNVGVDVMKIEYIGGKSVSGFFHTMRRQFTPEEWIQICSFPEEKDQLTSFYRHWCLKEGVVKALGVGIGFELQRVSFLVTTPELKLNQITLDTKVKIDGEVDDSWHFEETMLDPCHSVAVAQKCERDVAQDWTPISFEFLSFDDLISSGELLTAPDESAAEEFLSKDETPCFEYEPPCLSLTETTAWTAKNADYLQYLEVDLGDTMNITAIATQGREDSNEYVTAYTIEFGRDGTLFSIVKGFHGSVWDFAWSAAQNTYYQFLTVQLPDTHSVSRIAIQGKQNTREYITEFMIQYSDDGDVWRTYKGPGGEAKAFPGNTDGNTVVTNLFDTPIIARYIRIKPTRWRDRISLRLELYGCKYTPESISFKGNSMVVMDVSRFPITSLRDHIRFRFRTTFPDAMLMYGRGTQGDILSLQLVQNRMVLSLNLGSKLMTSISVGSLLDDNAWHDVEIRREQRNVTFLVDRVRIDDVILDDFKRLDLNQEVYIGGVPNRQPGMKARANFTGCMENLFINGTAIIPEMRDADDYYSSYYKRPKYTMINTNPTCPFGDSSDLTLTFLKREAHLRYPAVEDLRSVNVSLEFRSYEGKGVLIYHKFTTSGYFKLYLDEGKVKVDISAAQTPGKVVLDNFDVSYSDGLWHKVMFTIAKNSMELTVDDVPMKTVRIISISSGKNFLIGGGVYGTSGFLGCMRRISVEISDMKGVVLAACQIMDRCNPNPCEHHGRCKQNSHEFFCDCTGTGYSGAVCHTSLNPISCAAYGIQNPGSKRAEVYIDVDGSGPLVPFPVTCEFYNDGKVLSSLSHKHEKMTTVDGFERRGSYVQNIIYDSGMEQIEIFVNRSSKCRQRIHYECLKAKLFNSPSSEDEDFQPFTWWVSRNNQPMDYWGGSLPGSRKCECGLMGTCVTNKWCNCDAGLESWLFDSGELTVKEHLPVRQLRIGDTGSPLDGKKARYTLGPLVCEGDNIFDNVVTFRRADATIKLPRFDMGHSGDIYFEFKTTSRDGCLIHAKGPMDYMKVSIEGGMQLQFQYQAGSGPMSVSVETAYVLNDDLWHTVVVERNRKESRMIIDGGRKAVMKEPAGPVRAIYLDSDFVVGATVDYRDGFVGCIRALVLNGELQDLRGRAESGMYGVHAGCVGKCQSNPCLNNGTCHEGYSSYECDCRWTAFKGPICADGHLKVTFDFGFERHEKVYGKRTFHEGQNHDVKLYRSESGRQLTMQVDNYEPITWNFDVKGSADAQFNNIQYVYIGKNETMAEGFVGCISRVEFDDIYPLKFYFQQDRPTTVIAESTSTIFEDYCGIEPIRYPEEETETRPPPEVSEEVLMEMYSDNSAVLGGVLGIIFLALLCMGFLIGRYMARHKGDYQTHEADGADSAPDADWAVQNSTTGHQVKKNMEMYI</sequence>
<evidence type="ECO:0000256" key="5">
    <source>
        <dbReference type="ARBA" id="ARBA00016301"/>
    </source>
</evidence>
<evidence type="ECO:0000256" key="12">
    <source>
        <dbReference type="ARBA" id="ARBA00023136"/>
    </source>
</evidence>
<keyword evidence="9" id="KW-0732">Signal</keyword>
<dbReference type="InterPro" id="IPR037143">
    <property type="entry name" value="4-PPantetheinyl_Trfase_dom_sf"/>
</dbReference>
<evidence type="ECO:0000256" key="6">
    <source>
        <dbReference type="ARBA" id="ARBA00022536"/>
    </source>
</evidence>
<dbReference type="GO" id="GO:0008897">
    <property type="term" value="F:holo-[acyl-carrier-protein] synthase activity"/>
    <property type="evidence" value="ECO:0007669"/>
    <property type="project" value="UniProtKB-EC"/>
</dbReference>
<dbReference type="FunFam" id="3.90.470.20:FF:000003">
    <property type="entry name" value="L-aminoadipate-semialdehyde dehydrogenase-phosphopantetheinyl transferase"/>
    <property type="match status" value="1"/>
</dbReference>
<evidence type="ECO:0000313" key="23">
    <source>
        <dbReference type="EMBL" id="KAG7170033.1"/>
    </source>
</evidence>
<dbReference type="SMART" id="SM00181">
    <property type="entry name" value="EGF"/>
    <property type="match status" value="2"/>
</dbReference>
<keyword evidence="12 19" id="KW-0472">Membrane</keyword>
<dbReference type="GO" id="GO:0070161">
    <property type="term" value="C:anchoring junction"/>
    <property type="evidence" value="ECO:0007669"/>
    <property type="project" value="UniProtKB-SubCell"/>
</dbReference>
<evidence type="ECO:0000256" key="15">
    <source>
        <dbReference type="ARBA" id="ARBA00033443"/>
    </source>
</evidence>
<evidence type="ECO:0000256" key="13">
    <source>
        <dbReference type="ARBA" id="ARBA00023157"/>
    </source>
</evidence>
<dbReference type="Gene3D" id="2.60.120.260">
    <property type="entry name" value="Galactose-binding domain-like"/>
    <property type="match status" value="2"/>
</dbReference>
<feature type="domain" description="F5/8 type C" evidence="20">
    <location>
        <begin position="257"/>
        <end position="348"/>
    </location>
</feature>
<comment type="subcellular location">
    <subcellularLocation>
        <location evidence="1">Cell junction</location>
    </subcellularLocation>
    <subcellularLocation>
        <location evidence="2">Membrane</location>
        <topology evidence="2">Single-pass type I membrane protein</topology>
    </subcellularLocation>
</comment>
<evidence type="ECO:0000259" key="21">
    <source>
        <dbReference type="PROSITE" id="PS50025"/>
    </source>
</evidence>
<gene>
    <name evidence="23" type="primary">Nrx4-L2</name>
    <name evidence="23" type="ORF">Hamer_G012255</name>
</gene>
<dbReference type="SMART" id="SM00282">
    <property type="entry name" value="LamG"/>
    <property type="match status" value="4"/>
</dbReference>
<dbReference type="InterPro" id="IPR000742">
    <property type="entry name" value="EGF"/>
</dbReference>
<dbReference type="InterPro" id="IPR050372">
    <property type="entry name" value="Neurexin-related_CASP"/>
</dbReference>
<dbReference type="SMART" id="SM00294">
    <property type="entry name" value="4.1m"/>
    <property type="match status" value="1"/>
</dbReference>
<evidence type="ECO:0000313" key="24">
    <source>
        <dbReference type="Proteomes" id="UP000747542"/>
    </source>
</evidence>
<dbReference type="Pfam" id="PF01648">
    <property type="entry name" value="ACPS"/>
    <property type="match status" value="1"/>
</dbReference>
<dbReference type="GO" id="GO:0016020">
    <property type="term" value="C:membrane"/>
    <property type="evidence" value="ECO:0007669"/>
    <property type="project" value="UniProtKB-SubCell"/>
</dbReference>
<feature type="domain" description="EGF-like" evidence="22">
    <location>
        <begin position="1240"/>
        <end position="1276"/>
    </location>
</feature>
<dbReference type="PROSITE" id="PS01285">
    <property type="entry name" value="FA58C_1"/>
    <property type="match status" value="1"/>
</dbReference>
<dbReference type="Pfam" id="PF02210">
    <property type="entry name" value="Laminin_G_2"/>
    <property type="match status" value="4"/>
</dbReference>
<dbReference type="PANTHER" id="PTHR15036:SF91">
    <property type="entry name" value="NEUREXIN-4"/>
    <property type="match status" value="1"/>
</dbReference>
<dbReference type="SUPFAM" id="SSF49785">
    <property type="entry name" value="Galactose-binding domain-like"/>
    <property type="match status" value="2"/>
</dbReference>
<comment type="caution">
    <text evidence="18">Lacks conserved residue(s) required for the propagation of feature annotation.</text>
</comment>
<accession>A0A8J5MZS5</accession>
<dbReference type="InterPro" id="IPR003585">
    <property type="entry name" value="Neurexin-like"/>
</dbReference>
<keyword evidence="8 19" id="KW-0812">Transmembrane</keyword>
<protein>
    <recommendedName>
        <fullName evidence="5">L-aminoadipate-semialdehyde dehydrogenase-phosphopantetheinyl transferase</fullName>
    </recommendedName>
    <alternativeName>
        <fullName evidence="14">4'-phosphopantetheinyl transferase</fullName>
    </alternativeName>
    <alternativeName>
        <fullName evidence="15">Alpha-aminoadipic semialdehyde dehydrogenase-phosphopantetheinyl transferase</fullName>
    </alternativeName>
</protein>
<dbReference type="Gene3D" id="2.10.25.10">
    <property type="entry name" value="Laminin"/>
    <property type="match status" value="2"/>
</dbReference>
<evidence type="ECO:0000256" key="11">
    <source>
        <dbReference type="ARBA" id="ARBA00022989"/>
    </source>
</evidence>
<keyword evidence="11 19" id="KW-1133">Transmembrane helix</keyword>
<keyword evidence="6 18" id="KW-0245">EGF-like domain</keyword>
<dbReference type="SUPFAM" id="SSF56214">
    <property type="entry name" value="4'-phosphopantetheinyl transferase"/>
    <property type="match status" value="2"/>
</dbReference>
<dbReference type="PANTHER" id="PTHR15036">
    <property type="entry name" value="PIKACHURIN-LIKE PROTEIN"/>
    <property type="match status" value="1"/>
</dbReference>
<name>A0A8J5MZS5_HOMAM</name>
<keyword evidence="10" id="KW-0965">Cell junction</keyword>
<dbReference type="Pfam" id="PF22624">
    <property type="entry name" value="AASDHPPT_N"/>
    <property type="match status" value="1"/>
</dbReference>
<evidence type="ECO:0000256" key="19">
    <source>
        <dbReference type="SAM" id="Phobius"/>
    </source>
</evidence>
<keyword evidence="13" id="KW-1015">Disulfide bond</keyword>
<dbReference type="Pfam" id="PF00008">
    <property type="entry name" value="EGF"/>
    <property type="match status" value="1"/>
</dbReference>
<evidence type="ECO:0000256" key="2">
    <source>
        <dbReference type="ARBA" id="ARBA00004479"/>
    </source>
</evidence>
<dbReference type="CDD" id="cd00054">
    <property type="entry name" value="EGF_CA"/>
    <property type="match status" value="1"/>
</dbReference>